<evidence type="ECO:0000313" key="3">
    <source>
        <dbReference type="Proteomes" id="UP000828390"/>
    </source>
</evidence>
<feature type="transmembrane region" description="Helical" evidence="1">
    <location>
        <begin position="12"/>
        <end position="33"/>
    </location>
</feature>
<comment type="caution">
    <text evidence="2">The sequence shown here is derived from an EMBL/GenBank/DDBJ whole genome shotgun (WGS) entry which is preliminary data.</text>
</comment>
<keyword evidence="1" id="KW-0472">Membrane</keyword>
<evidence type="ECO:0000313" key="2">
    <source>
        <dbReference type="EMBL" id="KAH3752339.1"/>
    </source>
</evidence>
<reference evidence="2" key="2">
    <citation type="submission" date="2020-11" db="EMBL/GenBank/DDBJ databases">
        <authorList>
            <person name="McCartney M.A."/>
            <person name="Auch B."/>
            <person name="Kono T."/>
            <person name="Mallez S."/>
            <person name="Becker A."/>
            <person name="Gohl D.M."/>
            <person name="Silverstein K.A.T."/>
            <person name="Koren S."/>
            <person name="Bechman K.B."/>
            <person name="Herman A."/>
            <person name="Abrahante J.E."/>
            <person name="Garbe J."/>
        </authorList>
    </citation>
    <scope>NUCLEOTIDE SEQUENCE</scope>
    <source>
        <strain evidence="2">Duluth1</strain>
        <tissue evidence="2">Whole animal</tissue>
    </source>
</reference>
<accession>A0A9D4DN42</accession>
<reference evidence="2" key="1">
    <citation type="journal article" date="2019" name="bioRxiv">
        <title>The Genome of the Zebra Mussel, Dreissena polymorpha: A Resource for Invasive Species Research.</title>
        <authorList>
            <person name="McCartney M.A."/>
            <person name="Auch B."/>
            <person name="Kono T."/>
            <person name="Mallez S."/>
            <person name="Zhang Y."/>
            <person name="Obille A."/>
            <person name="Becker A."/>
            <person name="Abrahante J.E."/>
            <person name="Garbe J."/>
            <person name="Badalamenti J.P."/>
            <person name="Herman A."/>
            <person name="Mangelson H."/>
            <person name="Liachko I."/>
            <person name="Sullivan S."/>
            <person name="Sone E.D."/>
            <person name="Koren S."/>
            <person name="Silverstein K.A.T."/>
            <person name="Beckman K.B."/>
            <person name="Gohl D.M."/>
        </authorList>
    </citation>
    <scope>NUCLEOTIDE SEQUENCE</scope>
    <source>
        <strain evidence="2">Duluth1</strain>
        <tissue evidence="2">Whole animal</tissue>
    </source>
</reference>
<protein>
    <submittedName>
        <fullName evidence="2">Uncharacterized protein</fullName>
    </submittedName>
</protein>
<keyword evidence="1" id="KW-0812">Transmembrane</keyword>
<name>A0A9D4DN42_DREPO</name>
<dbReference type="EMBL" id="JAIWYP010000010">
    <property type="protein sequence ID" value="KAH3752339.1"/>
    <property type="molecule type" value="Genomic_DNA"/>
</dbReference>
<dbReference type="AlphaFoldDB" id="A0A9D4DN42"/>
<evidence type="ECO:0000256" key="1">
    <source>
        <dbReference type="SAM" id="Phobius"/>
    </source>
</evidence>
<gene>
    <name evidence="2" type="ORF">DPMN_186955</name>
</gene>
<keyword evidence="3" id="KW-1185">Reference proteome</keyword>
<organism evidence="2 3">
    <name type="scientific">Dreissena polymorpha</name>
    <name type="common">Zebra mussel</name>
    <name type="synonym">Mytilus polymorpha</name>
    <dbReference type="NCBI Taxonomy" id="45954"/>
    <lineage>
        <taxon>Eukaryota</taxon>
        <taxon>Metazoa</taxon>
        <taxon>Spiralia</taxon>
        <taxon>Lophotrochozoa</taxon>
        <taxon>Mollusca</taxon>
        <taxon>Bivalvia</taxon>
        <taxon>Autobranchia</taxon>
        <taxon>Heteroconchia</taxon>
        <taxon>Euheterodonta</taxon>
        <taxon>Imparidentia</taxon>
        <taxon>Neoheterodontei</taxon>
        <taxon>Myida</taxon>
        <taxon>Dreissenoidea</taxon>
        <taxon>Dreissenidae</taxon>
        <taxon>Dreissena</taxon>
    </lineage>
</organism>
<proteinExistence type="predicted"/>
<keyword evidence="1" id="KW-1133">Transmembrane helix</keyword>
<dbReference type="Proteomes" id="UP000828390">
    <property type="component" value="Unassembled WGS sequence"/>
</dbReference>
<sequence length="53" mass="5517">MGLGTGLGMGMPMGIGMGMPMGMGLGMPGMGVYNPLLASSFRMNPWTARMFSE</sequence>